<evidence type="ECO:0000313" key="1">
    <source>
        <dbReference type="EMBL" id="PTL40330.1"/>
    </source>
</evidence>
<gene>
    <name evidence="1" type="ORF">C6Y45_00005</name>
</gene>
<feature type="non-terminal residue" evidence="1">
    <location>
        <position position="1"/>
    </location>
</feature>
<dbReference type="AlphaFoldDB" id="A0A2T4UAA9"/>
<name>A0A2T4UAA9_9BACI</name>
<accession>A0A2T4UAA9</accession>
<proteinExistence type="predicted"/>
<keyword evidence="2" id="KW-1185">Reference proteome</keyword>
<evidence type="ECO:0000313" key="2">
    <source>
        <dbReference type="Proteomes" id="UP000240509"/>
    </source>
</evidence>
<organism evidence="1 2">
    <name type="scientific">Alkalicoccus saliphilus</name>
    <dbReference type="NCBI Taxonomy" id="200989"/>
    <lineage>
        <taxon>Bacteria</taxon>
        <taxon>Bacillati</taxon>
        <taxon>Bacillota</taxon>
        <taxon>Bacilli</taxon>
        <taxon>Bacillales</taxon>
        <taxon>Bacillaceae</taxon>
        <taxon>Alkalicoccus</taxon>
    </lineage>
</organism>
<protein>
    <submittedName>
        <fullName evidence="1">Uncharacterized protein</fullName>
    </submittedName>
</protein>
<comment type="caution">
    <text evidence="1">The sequence shown here is derived from an EMBL/GenBank/DDBJ whole genome shotgun (WGS) entry which is preliminary data.</text>
</comment>
<sequence>GNMSSVLPVAHHGNRLLFLLSYAEPRQNQAKKAARGRLFQQPEKGRPPGLPFLLFKILFV</sequence>
<dbReference type="EMBL" id="PZJJ01000001">
    <property type="protein sequence ID" value="PTL40330.1"/>
    <property type="molecule type" value="Genomic_DNA"/>
</dbReference>
<reference evidence="1 2" key="1">
    <citation type="submission" date="2018-03" db="EMBL/GenBank/DDBJ databases">
        <title>Alkalicoccus saliphilus sp. nov., isolated from a mineral pool.</title>
        <authorList>
            <person name="Zhao B."/>
        </authorList>
    </citation>
    <scope>NUCLEOTIDE SEQUENCE [LARGE SCALE GENOMIC DNA]</scope>
    <source>
        <strain evidence="1 2">6AG</strain>
    </source>
</reference>
<dbReference type="Proteomes" id="UP000240509">
    <property type="component" value="Unassembled WGS sequence"/>
</dbReference>